<dbReference type="InterPro" id="IPR036640">
    <property type="entry name" value="ABC1_TM_sf"/>
</dbReference>
<dbReference type="PANTHER" id="PTHR43394:SF1">
    <property type="entry name" value="ATP-BINDING CASSETTE SUB-FAMILY B MEMBER 10, MITOCHONDRIAL"/>
    <property type="match status" value="1"/>
</dbReference>
<evidence type="ECO:0000256" key="2">
    <source>
        <dbReference type="ARBA" id="ARBA00022692"/>
    </source>
</evidence>
<organism evidence="10 11">
    <name type="scientific">Brasilonema octagenarum UFV-OR1</name>
    <dbReference type="NCBI Taxonomy" id="417115"/>
    <lineage>
        <taxon>Bacteria</taxon>
        <taxon>Bacillati</taxon>
        <taxon>Cyanobacteriota</taxon>
        <taxon>Cyanophyceae</taxon>
        <taxon>Nostocales</taxon>
        <taxon>Scytonemataceae</taxon>
        <taxon>Brasilonema</taxon>
        <taxon>Octagenarum group</taxon>
    </lineage>
</organism>
<evidence type="ECO:0000313" key="11">
    <source>
        <dbReference type="Proteomes" id="UP000762253"/>
    </source>
</evidence>
<feature type="transmembrane region" description="Helical" evidence="7">
    <location>
        <begin position="289"/>
        <end position="307"/>
    </location>
</feature>
<gene>
    <name evidence="10" type="ORF">DP115_19435</name>
</gene>
<dbReference type="InterPro" id="IPR003593">
    <property type="entry name" value="AAA+_ATPase"/>
</dbReference>
<keyword evidence="3" id="KW-0547">Nucleotide-binding</keyword>
<dbReference type="PROSITE" id="PS00211">
    <property type="entry name" value="ABC_TRANSPORTER_1"/>
    <property type="match status" value="1"/>
</dbReference>
<dbReference type="SUPFAM" id="SSF90123">
    <property type="entry name" value="ABC transporter transmembrane region"/>
    <property type="match status" value="1"/>
</dbReference>
<dbReference type="InterPro" id="IPR017871">
    <property type="entry name" value="ABC_transporter-like_CS"/>
</dbReference>
<keyword evidence="2 7" id="KW-0812">Transmembrane</keyword>
<dbReference type="Pfam" id="PF00005">
    <property type="entry name" value="ABC_tran"/>
    <property type="match status" value="1"/>
</dbReference>
<evidence type="ECO:0000256" key="3">
    <source>
        <dbReference type="ARBA" id="ARBA00022741"/>
    </source>
</evidence>
<reference evidence="10 11" key="1">
    <citation type="submission" date="2018-06" db="EMBL/GenBank/DDBJ databases">
        <title>Comparative genomics of Brasilonema spp. strains.</title>
        <authorList>
            <person name="Alvarenga D.O."/>
            <person name="Fiore M.F."/>
            <person name="Varani A.M."/>
        </authorList>
    </citation>
    <scope>NUCLEOTIDE SEQUENCE [LARGE SCALE GENOMIC DNA]</scope>
    <source>
        <strain evidence="10 11">UFV-OR1</strain>
    </source>
</reference>
<name>A0ABX1MAN7_9CYAN</name>
<proteinExistence type="predicted"/>
<dbReference type="PROSITE" id="PS50929">
    <property type="entry name" value="ABC_TM1F"/>
    <property type="match status" value="1"/>
</dbReference>
<dbReference type="Gene3D" id="1.20.1560.10">
    <property type="entry name" value="ABC transporter type 1, transmembrane domain"/>
    <property type="match status" value="1"/>
</dbReference>
<evidence type="ECO:0000256" key="5">
    <source>
        <dbReference type="ARBA" id="ARBA00022989"/>
    </source>
</evidence>
<evidence type="ECO:0000313" key="10">
    <source>
        <dbReference type="EMBL" id="NMF64821.1"/>
    </source>
</evidence>
<dbReference type="Proteomes" id="UP000762253">
    <property type="component" value="Unassembled WGS sequence"/>
</dbReference>
<dbReference type="Pfam" id="PF00664">
    <property type="entry name" value="ABC_membrane"/>
    <property type="match status" value="1"/>
</dbReference>
<dbReference type="InterPro" id="IPR011527">
    <property type="entry name" value="ABC1_TM_dom"/>
</dbReference>
<dbReference type="Gene3D" id="3.40.50.300">
    <property type="entry name" value="P-loop containing nucleotide triphosphate hydrolases"/>
    <property type="match status" value="1"/>
</dbReference>
<evidence type="ECO:0000256" key="6">
    <source>
        <dbReference type="ARBA" id="ARBA00023136"/>
    </source>
</evidence>
<comment type="caution">
    <text evidence="10">The sequence shown here is derived from an EMBL/GenBank/DDBJ whole genome shotgun (WGS) entry which is preliminary data.</text>
</comment>
<comment type="subcellular location">
    <subcellularLocation>
        <location evidence="1">Cell membrane</location>
        <topology evidence="1">Multi-pass membrane protein</topology>
    </subcellularLocation>
</comment>
<feature type="domain" description="ABC transporter" evidence="8">
    <location>
        <begin position="377"/>
        <end position="611"/>
    </location>
</feature>
<protein>
    <submittedName>
        <fullName evidence="10">ABC transporter ATP-binding protein</fullName>
    </submittedName>
</protein>
<feature type="transmembrane region" description="Helical" evidence="7">
    <location>
        <begin position="186"/>
        <end position="212"/>
    </location>
</feature>
<keyword evidence="11" id="KW-1185">Reference proteome</keyword>
<feature type="transmembrane region" description="Helical" evidence="7">
    <location>
        <begin position="39"/>
        <end position="65"/>
    </location>
</feature>
<feature type="transmembrane region" description="Helical" evidence="7">
    <location>
        <begin position="314"/>
        <end position="331"/>
    </location>
</feature>
<evidence type="ECO:0000259" key="9">
    <source>
        <dbReference type="PROSITE" id="PS50929"/>
    </source>
</evidence>
<keyword evidence="6 7" id="KW-0472">Membrane</keyword>
<dbReference type="InterPro" id="IPR003439">
    <property type="entry name" value="ABC_transporter-like_ATP-bd"/>
</dbReference>
<dbReference type="GO" id="GO:0005524">
    <property type="term" value="F:ATP binding"/>
    <property type="evidence" value="ECO:0007669"/>
    <property type="project" value="UniProtKB-KW"/>
</dbReference>
<dbReference type="PROSITE" id="PS50893">
    <property type="entry name" value="ABC_TRANSPORTER_2"/>
    <property type="match status" value="1"/>
</dbReference>
<evidence type="ECO:0000259" key="8">
    <source>
        <dbReference type="PROSITE" id="PS50893"/>
    </source>
</evidence>
<dbReference type="SMART" id="SM00382">
    <property type="entry name" value="AAA"/>
    <property type="match status" value="1"/>
</dbReference>
<dbReference type="InterPro" id="IPR027417">
    <property type="entry name" value="P-loop_NTPase"/>
</dbReference>
<keyword evidence="5 7" id="KW-1133">Transmembrane helix</keyword>
<dbReference type="RefSeq" id="WP_169266404.1">
    <property type="nucleotide sequence ID" value="NZ_QMEC01000078.1"/>
</dbReference>
<dbReference type="CDD" id="cd03251">
    <property type="entry name" value="ABCC_MsbA"/>
    <property type="match status" value="1"/>
</dbReference>
<dbReference type="PANTHER" id="PTHR43394">
    <property type="entry name" value="ATP-DEPENDENT PERMEASE MDL1, MITOCHONDRIAL"/>
    <property type="match status" value="1"/>
</dbReference>
<evidence type="ECO:0000256" key="1">
    <source>
        <dbReference type="ARBA" id="ARBA00004651"/>
    </source>
</evidence>
<feature type="domain" description="ABC transmembrane type-1" evidence="9">
    <location>
        <begin position="41"/>
        <end position="343"/>
    </location>
</feature>
<dbReference type="InterPro" id="IPR039421">
    <property type="entry name" value="Type_1_exporter"/>
</dbReference>
<accession>A0ABX1MAN7</accession>
<keyword evidence="4 10" id="KW-0067">ATP-binding</keyword>
<dbReference type="EMBL" id="QMEC01000078">
    <property type="protein sequence ID" value="NMF64821.1"/>
    <property type="molecule type" value="Genomic_DNA"/>
</dbReference>
<sequence>MHVKLSKPVQNILKNLVKTTKFWQENYLILREFKHFPKIAAIALLFSFIAAIFEGLNVTLLAAFLQNLTTPNVPFQTKFELLNTLLGADDPLPLNRLYRVSFLLFVSAWIRSGLNYLAQFYTEITQLTLVDRLRKQIFEKLQSVKIGYFNNTKSGELINTITTELEKLKQAFGDAAFLFSRTLNAVVYLTSMFWISWQLSIISLMLFSLLAVGLSTLNSRVREASFDVTKANNNFTSIAIEFINGIRTVHAFSTEDFERKRYYNASLKLVNHSKKIASVWMIVKPLAEALATTILVAMIVLAFTVFVTKGLLQTAFLLTFFFVLFRLVPIIQDINGVATHISTMYGSSEVVKKLLEIDELQYFHNGHIEFSGLKRSIEFVSVDFGYDSESLVLSNIRLMIERGRMTALVGASGAGKTTLADLIPRFYDPTRGHVFIDGVDLQHLEIKSLRRKIAVVSQDTFIFNTSVLNNIAYGSEGATDEEIYKAAQLANALEFIQEMPEGFNTQLGDRGVRLSGGQRQRIAIARALLRNPEILILDEATSALDTVSEKLIQESIEKLSVGRTVIVIAHRLSTIVRADKVVVLEQGQIVEQGGYQELLDIKGKLWKYHQMQHQLN</sequence>
<evidence type="ECO:0000256" key="7">
    <source>
        <dbReference type="SAM" id="Phobius"/>
    </source>
</evidence>
<dbReference type="SUPFAM" id="SSF52540">
    <property type="entry name" value="P-loop containing nucleoside triphosphate hydrolases"/>
    <property type="match status" value="1"/>
</dbReference>
<evidence type="ECO:0000256" key="4">
    <source>
        <dbReference type="ARBA" id="ARBA00022840"/>
    </source>
</evidence>
<dbReference type="NCBIfam" id="NF045513">
    <property type="entry name" value="HepA_fam_ABC"/>
    <property type="match status" value="1"/>
</dbReference>